<sequence length="182" mass="21472">MKRKKLSLDTLRSWEDQGYTPKVREFTKQLEFDPEAVIDFCGFVQGMFLAFGWNSDPRFKPAFEKIEESILAFDDFIEDDSIAAIVRIVRTSPQLTVEISWISPLVSEVIWDRFLVDCEDPIVLLSFFTWAYEVEYKIAPPVVQRNASPLHRFHPERYRSTRKFSGKIAKLYRNMRFSKMEV</sequence>
<accession>A0A6G6J8S2</accession>
<organism evidence="1 2">
    <name type="scientific">Pseudomonas nitroreducens</name>
    <dbReference type="NCBI Taxonomy" id="46680"/>
    <lineage>
        <taxon>Bacteria</taxon>
        <taxon>Pseudomonadati</taxon>
        <taxon>Pseudomonadota</taxon>
        <taxon>Gammaproteobacteria</taxon>
        <taxon>Pseudomonadales</taxon>
        <taxon>Pseudomonadaceae</taxon>
        <taxon>Pseudomonas</taxon>
    </lineage>
</organism>
<geneLocation type="plasmid" evidence="2">
    <name>ppnihbp1_1</name>
</geneLocation>
<gene>
    <name evidence="1" type="ORF">G5B91_34635</name>
</gene>
<evidence type="ECO:0000313" key="2">
    <source>
        <dbReference type="Proteomes" id="UP000501063"/>
    </source>
</evidence>
<dbReference type="RefSeq" id="WP_128082540.1">
    <property type="nucleotide sequence ID" value="NZ_CP049142.1"/>
</dbReference>
<dbReference type="AlphaFoldDB" id="A0A6G6J8S2"/>
<dbReference type="EMBL" id="CP049142">
    <property type="protein sequence ID" value="QIE91470.1"/>
    <property type="molecule type" value="Genomic_DNA"/>
</dbReference>
<evidence type="ECO:0000313" key="1">
    <source>
        <dbReference type="EMBL" id="QIE91470.1"/>
    </source>
</evidence>
<name>A0A6G6J8S2_PSENT</name>
<dbReference type="KEGG" id="pnt:G5B91_34635"/>
<protein>
    <submittedName>
        <fullName evidence="1">Uncharacterized protein</fullName>
    </submittedName>
</protein>
<reference evidence="1 2" key="1">
    <citation type="submission" date="2020-02" db="EMBL/GenBank/DDBJ databases">
        <title>Integrative conjugative elements (ICEs) and plasmids drive adaptation of Pseudomonas nitroreducens strain HBP1 to wastewater environment.</title>
        <authorList>
            <person name="Sentchilo V."/>
            <person name="Carraro N."/>
            <person name="Bertelli C."/>
            <person name="van der Meer J.R."/>
        </authorList>
    </citation>
    <scope>NUCLEOTIDE SEQUENCE [LARGE SCALE GENOMIC DNA]</scope>
    <source>
        <strain evidence="1 2">HBP1</strain>
        <plasmid evidence="2">ppnihbp1_1</plasmid>
    </source>
</reference>
<keyword evidence="1" id="KW-0614">Plasmid</keyword>
<proteinExistence type="predicted"/>
<dbReference type="Proteomes" id="UP000501063">
    <property type="component" value="Plasmid pPniHBP1_1"/>
</dbReference>